<feature type="compositionally biased region" description="Polar residues" evidence="1">
    <location>
        <begin position="534"/>
        <end position="545"/>
    </location>
</feature>
<gene>
    <name evidence="2" type="ORF">CCMP2556_LOCUS40204</name>
</gene>
<feature type="compositionally biased region" description="Basic and acidic residues" evidence="1">
    <location>
        <begin position="644"/>
        <end position="655"/>
    </location>
</feature>
<feature type="compositionally biased region" description="Polar residues" evidence="1">
    <location>
        <begin position="621"/>
        <end position="641"/>
    </location>
</feature>
<feature type="region of interest" description="Disordered" evidence="1">
    <location>
        <begin position="254"/>
        <end position="292"/>
    </location>
</feature>
<dbReference type="Proteomes" id="UP001642484">
    <property type="component" value="Unassembled WGS sequence"/>
</dbReference>
<feature type="region of interest" description="Disordered" evidence="1">
    <location>
        <begin position="148"/>
        <end position="171"/>
    </location>
</feature>
<organism evidence="2 3">
    <name type="scientific">Durusdinium trenchii</name>
    <dbReference type="NCBI Taxonomy" id="1381693"/>
    <lineage>
        <taxon>Eukaryota</taxon>
        <taxon>Sar</taxon>
        <taxon>Alveolata</taxon>
        <taxon>Dinophyceae</taxon>
        <taxon>Suessiales</taxon>
        <taxon>Symbiodiniaceae</taxon>
        <taxon>Durusdinium</taxon>
    </lineage>
</organism>
<feature type="region of interest" description="Disordered" evidence="1">
    <location>
        <begin position="212"/>
        <end position="233"/>
    </location>
</feature>
<evidence type="ECO:0000313" key="2">
    <source>
        <dbReference type="EMBL" id="CAK9082280.1"/>
    </source>
</evidence>
<feature type="region of interest" description="Disordered" evidence="1">
    <location>
        <begin position="529"/>
        <end position="600"/>
    </location>
</feature>
<comment type="caution">
    <text evidence="2">The sequence shown here is derived from an EMBL/GenBank/DDBJ whole genome shotgun (WGS) entry which is preliminary data.</text>
</comment>
<reference evidence="2 3" key="1">
    <citation type="submission" date="2024-02" db="EMBL/GenBank/DDBJ databases">
        <authorList>
            <person name="Chen Y."/>
            <person name="Shah S."/>
            <person name="Dougan E. K."/>
            <person name="Thang M."/>
            <person name="Chan C."/>
        </authorList>
    </citation>
    <scope>NUCLEOTIDE SEQUENCE [LARGE SCALE GENOMIC DNA]</scope>
</reference>
<proteinExistence type="predicted"/>
<keyword evidence="3" id="KW-1185">Reference proteome</keyword>
<accession>A0ABP0Q5K9</accession>
<name>A0ABP0Q5K9_9DINO</name>
<evidence type="ECO:0000256" key="1">
    <source>
        <dbReference type="SAM" id="MobiDB-lite"/>
    </source>
</evidence>
<dbReference type="EMBL" id="CAXAMN010023918">
    <property type="protein sequence ID" value="CAK9082280.1"/>
    <property type="molecule type" value="Genomic_DNA"/>
</dbReference>
<feature type="region of interest" description="Disordered" evidence="1">
    <location>
        <begin position="619"/>
        <end position="676"/>
    </location>
</feature>
<sequence>MRCGSASSSFAALSYQLEEARTKQLKERSKRALELMKAAVEWKSWDELQTLSKAFQGYLEEIRETDLCRKTDLETSISRVWAARGQLAKADRHKDEAKMQAELIHASNVDLRHQLEFDARQFVALLQSCAHLERQLATLRQKCIEEADQTPPKAESHDATGCTSRSAPQRGAFPAEPVTCATHVQLTLGPRDVCGKVMLSKDRCSSNFAEAVSSPAAGPSQSEGIAQVSAEAEQAATEEAAATVFAAVAAAETAIDEEEQSPAGMQPSEASTALELSPEQKNPPSREDSNGRKEALLVLSALADLKKKLQLCSAARDTSISTCDGTPALMEPASPGNAQAEDTEDVVSTVETPPHSSAGPSPGATLEDLLRSGNQEYASPARRLFCEATKAGGEDLPCLDPPSPNLRPSVLAAEEALRWATMRDGAQANARLLAGMTRAEDCFGEIGAHSKSQTSQQRHVVQTAKQPVASFFSAVAHGGTTFAPTLSTSSVSSSRSVPAGASELDRTLRLMSRSSGPVVSRTLRGALGPLHSEAQGSPASSTSGPGQCAGSPEKLQQQGVAVSPSAVPSLPMRSALPATGTVSARGQRNAGGQGEAPEGRADAAYVATVQLVKELGKVKVSSATSQKQKSLQKEVSQSGASRATCRERPMDRERSSSPSRRSRRSEAQDQSTKASL</sequence>
<evidence type="ECO:0000313" key="3">
    <source>
        <dbReference type="Proteomes" id="UP001642484"/>
    </source>
</evidence>
<feature type="region of interest" description="Disordered" evidence="1">
    <location>
        <begin position="323"/>
        <end position="342"/>
    </location>
</feature>
<protein>
    <submittedName>
        <fullName evidence="2">Uncharacterized protein</fullName>
    </submittedName>
</protein>